<dbReference type="InterPro" id="IPR051812">
    <property type="entry name" value="SPI_LacAB/RpiB"/>
</dbReference>
<dbReference type="NCBIfam" id="TIGR01120">
    <property type="entry name" value="rpiB"/>
    <property type="match status" value="1"/>
</dbReference>
<dbReference type="EC" id="5.3.1.6" evidence="3"/>
<gene>
    <name evidence="3" type="primary">rpiB</name>
    <name evidence="3" type="ORF">EDX97_10595</name>
</gene>
<dbReference type="InterPro" id="IPR036569">
    <property type="entry name" value="RpiB_LacA_LacB_sf"/>
</dbReference>
<dbReference type="OrthoDB" id="1778624at2"/>
<keyword evidence="4" id="KW-1185">Reference proteome</keyword>
<name>A0A3N0HXJ0_9FIRM</name>
<dbReference type="Proteomes" id="UP000276568">
    <property type="component" value="Unassembled WGS sequence"/>
</dbReference>
<proteinExistence type="inferred from homology"/>
<dbReference type="PANTHER" id="PTHR43732:SF1">
    <property type="entry name" value="RIBOSE 5-PHOSPHATE ISOMERASE"/>
    <property type="match status" value="1"/>
</dbReference>
<dbReference type="GO" id="GO:0004751">
    <property type="term" value="F:ribose-5-phosphate isomerase activity"/>
    <property type="evidence" value="ECO:0007669"/>
    <property type="project" value="UniProtKB-EC"/>
</dbReference>
<dbReference type="NCBIfam" id="NF004051">
    <property type="entry name" value="PRK05571.1"/>
    <property type="match status" value="1"/>
</dbReference>
<organism evidence="3 4">
    <name type="scientific">Absicoccus porci</name>
    <dbReference type="NCBI Taxonomy" id="2486576"/>
    <lineage>
        <taxon>Bacteria</taxon>
        <taxon>Bacillati</taxon>
        <taxon>Bacillota</taxon>
        <taxon>Erysipelotrichia</taxon>
        <taxon>Erysipelotrichales</taxon>
        <taxon>Erysipelotrichaceae</taxon>
        <taxon>Absicoccus</taxon>
    </lineage>
</organism>
<evidence type="ECO:0000313" key="3">
    <source>
        <dbReference type="EMBL" id="RNM29424.1"/>
    </source>
</evidence>
<dbReference type="RefSeq" id="WP_128521112.1">
    <property type="nucleotide sequence ID" value="NZ_JBQHVF010000014.1"/>
</dbReference>
<dbReference type="PANTHER" id="PTHR43732">
    <property type="entry name" value="RIBOSE 5-PHOSPHATE ISOMERASE-RELATED"/>
    <property type="match status" value="1"/>
</dbReference>
<dbReference type="NCBIfam" id="TIGR00689">
    <property type="entry name" value="rpiB_lacA_lacB"/>
    <property type="match status" value="1"/>
</dbReference>
<evidence type="ECO:0000256" key="1">
    <source>
        <dbReference type="ARBA" id="ARBA00008754"/>
    </source>
</evidence>
<evidence type="ECO:0000256" key="2">
    <source>
        <dbReference type="ARBA" id="ARBA00023235"/>
    </source>
</evidence>
<keyword evidence="2 3" id="KW-0413">Isomerase</keyword>
<dbReference type="PIRSF" id="PIRSF005384">
    <property type="entry name" value="RpiB_LacA_B"/>
    <property type="match status" value="1"/>
</dbReference>
<comment type="similarity">
    <text evidence="1">Belongs to the LacAB/RpiB family.</text>
</comment>
<dbReference type="InterPro" id="IPR004785">
    <property type="entry name" value="RpiB"/>
</dbReference>
<reference evidence="3 4" key="1">
    <citation type="submission" date="2018-11" db="EMBL/GenBank/DDBJ databases">
        <title>Clostridium sp. nov., a member of the family Erysipelotrichaceae isolated from pig faeces.</title>
        <authorList>
            <person name="Chang Y.-H."/>
        </authorList>
    </citation>
    <scope>NUCLEOTIDE SEQUENCE [LARGE SCALE GENOMIC DNA]</scope>
    <source>
        <strain evidence="3 4">YH-panp20</strain>
    </source>
</reference>
<accession>A0A3N0HXJ0</accession>
<evidence type="ECO:0000313" key="4">
    <source>
        <dbReference type="Proteomes" id="UP000276568"/>
    </source>
</evidence>
<dbReference type="Pfam" id="PF02502">
    <property type="entry name" value="LacAB_rpiB"/>
    <property type="match status" value="1"/>
</dbReference>
<protein>
    <submittedName>
        <fullName evidence="3">Ribose 5-phosphate isomerase B</fullName>
        <ecNumber evidence="3">5.3.1.6</ecNumber>
    </submittedName>
</protein>
<dbReference type="SUPFAM" id="SSF89623">
    <property type="entry name" value="Ribose/Galactose isomerase RpiB/AlsB"/>
    <property type="match status" value="1"/>
</dbReference>
<sequence>MKLVVGCDEAAFQLKERVKKHLMEKGYEVIDVGVYNEDPSLYPLTAEKLCQEIIEGRAEKGVLMCGTGIGMAITANKMPGIRAAVCHDIFSTERSRKSNDCQVMCMGARIVAPETALMLLDRWLECEFSGGGSLPKVEKINEIDQKYR</sequence>
<dbReference type="InterPro" id="IPR003500">
    <property type="entry name" value="RpiB_LacA_LacB"/>
</dbReference>
<dbReference type="AlphaFoldDB" id="A0A3N0HXJ0"/>
<dbReference type="EMBL" id="RJQC01000004">
    <property type="protein sequence ID" value="RNM29424.1"/>
    <property type="molecule type" value="Genomic_DNA"/>
</dbReference>
<comment type="caution">
    <text evidence="3">The sequence shown here is derived from an EMBL/GenBank/DDBJ whole genome shotgun (WGS) entry which is preliminary data.</text>
</comment>
<dbReference type="Gene3D" id="3.40.1400.10">
    <property type="entry name" value="Sugar-phosphate isomerase, RpiB/LacA/LacB"/>
    <property type="match status" value="1"/>
</dbReference>
<dbReference type="GO" id="GO:0005975">
    <property type="term" value="P:carbohydrate metabolic process"/>
    <property type="evidence" value="ECO:0007669"/>
    <property type="project" value="InterPro"/>
</dbReference>